<proteinExistence type="predicted"/>
<dbReference type="OMA" id="HHIHAER"/>
<dbReference type="GO" id="GO:0016791">
    <property type="term" value="F:phosphatase activity"/>
    <property type="evidence" value="ECO:0007669"/>
    <property type="project" value="TreeGrafter"/>
</dbReference>
<dbReference type="GeneID" id="13452900"/>
<dbReference type="PANTHER" id="PTHR31126">
    <property type="entry name" value="TYROSINE-PROTEIN PHOSPHATASE"/>
    <property type="match status" value="1"/>
</dbReference>
<evidence type="ECO:0000313" key="2">
    <source>
        <dbReference type="EMBL" id="CBZ23317.1"/>
    </source>
</evidence>
<feature type="compositionally biased region" description="Gly residues" evidence="1">
    <location>
        <begin position="806"/>
        <end position="844"/>
    </location>
</feature>
<feature type="compositionally biased region" description="Low complexity" evidence="1">
    <location>
        <begin position="214"/>
        <end position="230"/>
    </location>
</feature>
<dbReference type="InterPro" id="IPR004861">
    <property type="entry name" value="Siw14-like"/>
</dbReference>
<dbReference type="InterPro" id="IPR029021">
    <property type="entry name" value="Prot-tyrosine_phosphatase-like"/>
</dbReference>
<dbReference type="CDD" id="cd17663">
    <property type="entry name" value="PFA-DSP_Oca6"/>
    <property type="match status" value="1"/>
</dbReference>
<dbReference type="OrthoDB" id="6375174at2759"/>
<keyword evidence="3" id="KW-1185">Reference proteome</keyword>
<gene>
    <name evidence="2" type="ORF">LMXM_04_0840</name>
</gene>
<evidence type="ECO:0000256" key="1">
    <source>
        <dbReference type="SAM" id="MobiDB-lite"/>
    </source>
</evidence>
<feature type="compositionally biased region" description="Gly residues" evidence="1">
    <location>
        <begin position="202"/>
        <end position="213"/>
    </location>
</feature>
<feature type="compositionally biased region" description="Low complexity" evidence="1">
    <location>
        <begin position="186"/>
        <end position="201"/>
    </location>
</feature>
<reference evidence="2 3" key="1">
    <citation type="journal article" date="2011" name="Genome Res.">
        <title>Chromosome and gene copy number variation allow major structural change between species and strains of Leishmania.</title>
        <authorList>
            <person name="Rogers M.B."/>
            <person name="Hilley J.D."/>
            <person name="Dickens N.J."/>
            <person name="Wilkes J."/>
            <person name="Bates P.A."/>
            <person name="Depledge D.P."/>
            <person name="Harris D."/>
            <person name="Her Y."/>
            <person name="Herzyk P."/>
            <person name="Imamura H."/>
            <person name="Otto T.D."/>
            <person name="Sanders M."/>
            <person name="Seeger K."/>
            <person name="Dujardin J.C."/>
            <person name="Berriman M."/>
            <person name="Smith D.F."/>
            <person name="Hertz-Fowler C."/>
            <person name="Mottram J.C."/>
        </authorList>
    </citation>
    <scope>NUCLEOTIDE SEQUENCE [LARGE SCALE GENOMIC DNA]</scope>
    <source>
        <strain evidence="2 3">MHOM/GT/2001/U1103</strain>
    </source>
</reference>
<dbReference type="Gene3D" id="3.90.190.10">
    <property type="entry name" value="Protein tyrosine phosphatase superfamily"/>
    <property type="match status" value="1"/>
</dbReference>
<feature type="region of interest" description="Disordered" evidence="1">
    <location>
        <begin position="26"/>
        <end position="100"/>
    </location>
</feature>
<dbReference type="RefSeq" id="XP_003871852.1">
    <property type="nucleotide sequence ID" value="XM_003871803.1"/>
</dbReference>
<evidence type="ECO:0000313" key="3">
    <source>
        <dbReference type="Proteomes" id="UP000007259"/>
    </source>
</evidence>
<feature type="compositionally biased region" description="Low complexity" evidence="1">
    <location>
        <begin position="72"/>
        <end position="100"/>
    </location>
</feature>
<dbReference type="AlphaFoldDB" id="E9AK67"/>
<dbReference type="SUPFAM" id="SSF52799">
    <property type="entry name" value="(Phosphotyrosine protein) phosphatases II"/>
    <property type="match status" value="1"/>
</dbReference>
<sequence length="869" mass="86734">MWARRGHSTHDAAAALFDEMSHAARAGGGASALPTSSPITGPRSHGQHLRGSRCGGTAADASSSQPPCSAGLSPAATTTPPVTPPSGGHTSPPLTLPTPLSTPAAASPYFYVHRLGSRRSAVGQYHVNGHSRGGSDPAAATHACGVPTSSPTYLPPPSRSSLFPGLVSAATTGAPMDAESGAGRNSPGSLSTSSQSFTASTGLGGGAGSGAVGGSHLTTSPTARATPAAATTPVATPVYVWHSSSSMAGAAPWLRLHRPASAAAACVGGRRGSAAPVTGTNGGAGGVGTPQNPGSSGVSMLASPPHPIYSLTLLEHAHLGTVLVATDEDTAQLSSTCSLSGRDTGGGVPAMTRGLSQPHQPQVPHADPLPGSAASGPLSAALPLTLVPPFRFARVESGVYRGAYPVLRNFPYIRRLRLRTIVSLIPEPPTYDIKCFAEAEHIQLHHIHAERAKGEVQLLPSELSEALQLIMNKDMHPLYIHCLDGRHVTGLVIMALRKLLQWDAKVANAEFQRFTREVQDEAAFIADYTGPLLVPPHLPAWLWGGSIYDAATGQQKRLPTTMRLRLSIAVSGGAGSAAATAGGAGAAPGAGLGRVSASAIGAASSVTGAGLVNGPLSAASAAVSHKQKGAMRGPGGDLRPQAAAPWMCVPQAETVAADGQHYIDVDRLPVALPLRGILPGAAAPQWISSAEPSPTASTGTLNVQLHLTRSSAHSSRSPSEKSNMAGLPAAVSAAAAAASSTGGVGGGSRWQSATSWDALQQHQRRLASSLIHSDTAPSKGPGASGLLDGRVSALLWTSGLIAPSATGGGSSGIPGSGRVSGGSAGGSGGGGGAAGGSASGGGAAVVGVNGPPTASLPPSTRTAKRSYSR</sequence>
<feature type="region of interest" description="Disordered" evidence="1">
    <location>
        <begin position="172"/>
        <end position="230"/>
    </location>
</feature>
<organism evidence="2 3">
    <name type="scientific">Leishmania mexicana (strain MHOM/GT/2001/U1103)</name>
    <dbReference type="NCBI Taxonomy" id="929439"/>
    <lineage>
        <taxon>Eukaryota</taxon>
        <taxon>Discoba</taxon>
        <taxon>Euglenozoa</taxon>
        <taxon>Kinetoplastea</taxon>
        <taxon>Metakinetoplastina</taxon>
        <taxon>Trypanosomatida</taxon>
        <taxon>Trypanosomatidae</taxon>
        <taxon>Leishmaniinae</taxon>
        <taxon>Leishmania</taxon>
    </lineage>
</organism>
<protein>
    <submittedName>
        <fullName evidence="2">Tyrosine phospatase-like protein</fullName>
    </submittedName>
</protein>
<dbReference type="KEGG" id="lmi:LMXM_04_0840"/>
<name>E9AK67_LEIMU</name>
<dbReference type="Proteomes" id="UP000007259">
    <property type="component" value="Chromosome 4"/>
</dbReference>
<dbReference type="EMBL" id="FR799557">
    <property type="protein sequence ID" value="CBZ23317.1"/>
    <property type="molecule type" value="Genomic_DNA"/>
</dbReference>
<dbReference type="VEuPathDB" id="TriTrypDB:LmxM.04.0840"/>
<dbReference type="FunFam" id="3.90.190.10:FF:000084">
    <property type="entry name" value="Tyrosine phospatase-like protein"/>
    <property type="match status" value="1"/>
</dbReference>
<accession>E9AK67</accession>
<dbReference type="Pfam" id="PF03162">
    <property type="entry name" value="Y_phosphatase2"/>
    <property type="match status" value="1"/>
</dbReference>
<feature type="region of interest" description="Disordered" evidence="1">
    <location>
        <begin position="805"/>
        <end position="869"/>
    </location>
</feature>
<feature type="region of interest" description="Disordered" evidence="1">
    <location>
        <begin position="335"/>
        <end position="372"/>
    </location>
</feature>
<dbReference type="PANTHER" id="PTHR31126:SF14">
    <property type="entry name" value="TYROSINE-PROTEIN PHOSPHATASE OCA6-RELATED"/>
    <property type="match status" value="1"/>
</dbReference>
<dbReference type="PhylomeDB" id="E9AK67"/>